<dbReference type="AlphaFoldDB" id="A0A3M4M9D3"/>
<dbReference type="GO" id="GO:0003700">
    <property type="term" value="F:DNA-binding transcription factor activity"/>
    <property type="evidence" value="ECO:0007669"/>
    <property type="project" value="TreeGrafter"/>
</dbReference>
<sequence>MILGIPLVPDRTRLKLERKGYEQTVELNGTFFLNNVGAIHKAVLDGAGIHAGPRWLFDEALASGELVELLEEWSLPALPVHLVRLKGRYVPQRVELLCDWIAQCWAEARFPE</sequence>
<dbReference type="InterPro" id="IPR058163">
    <property type="entry name" value="LysR-type_TF_proteobact-type"/>
</dbReference>
<dbReference type="GO" id="GO:0006351">
    <property type="term" value="P:DNA-templated transcription"/>
    <property type="evidence" value="ECO:0007669"/>
    <property type="project" value="TreeGrafter"/>
</dbReference>
<dbReference type="SUPFAM" id="SSF53850">
    <property type="entry name" value="Periplasmic binding protein-like II"/>
    <property type="match status" value="1"/>
</dbReference>
<proteinExistence type="inferred from homology"/>
<comment type="similarity">
    <text evidence="1">Belongs to the LysR transcriptional regulatory family.</text>
</comment>
<accession>A0A3M4M9D3</accession>
<reference evidence="3 4" key="1">
    <citation type="submission" date="2018-08" db="EMBL/GenBank/DDBJ databases">
        <title>Recombination of ecologically and evolutionarily significant loci maintains genetic cohesion in the Pseudomonas syringae species complex.</title>
        <authorList>
            <person name="Dillon M."/>
            <person name="Thakur S."/>
            <person name="Almeida R.N.D."/>
            <person name="Weir B.S."/>
            <person name="Guttman D.S."/>
        </authorList>
    </citation>
    <scope>NUCLEOTIDE SEQUENCE [LARGE SCALE GENOMIC DNA]</scope>
    <source>
        <strain evidence="3 4">ICMP 3353</strain>
    </source>
</reference>
<feature type="domain" description="LysR substrate-binding" evidence="2">
    <location>
        <begin position="10"/>
        <end position="103"/>
    </location>
</feature>
<protein>
    <submittedName>
        <fullName evidence="3">Putative transcriptional regulator</fullName>
    </submittedName>
</protein>
<evidence type="ECO:0000313" key="4">
    <source>
        <dbReference type="Proteomes" id="UP000277236"/>
    </source>
</evidence>
<organism evidence="3 4">
    <name type="scientific">Pseudomonas cichorii</name>
    <dbReference type="NCBI Taxonomy" id="36746"/>
    <lineage>
        <taxon>Bacteria</taxon>
        <taxon>Pseudomonadati</taxon>
        <taxon>Pseudomonadota</taxon>
        <taxon>Gammaproteobacteria</taxon>
        <taxon>Pseudomonadales</taxon>
        <taxon>Pseudomonadaceae</taxon>
        <taxon>Pseudomonas</taxon>
    </lineage>
</organism>
<dbReference type="InterPro" id="IPR005119">
    <property type="entry name" value="LysR_subst-bd"/>
</dbReference>
<evidence type="ECO:0000256" key="1">
    <source>
        <dbReference type="ARBA" id="ARBA00009437"/>
    </source>
</evidence>
<dbReference type="Pfam" id="PF03466">
    <property type="entry name" value="LysR_substrate"/>
    <property type="match status" value="1"/>
</dbReference>
<name>A0A3M4M9D3_PSECI</name>
<evidence type="ECO:0000313" key="3">
    <source>
        <dbReference type="EMBL" id="RMQ50153.1"/>
    </source>
</evidence>
<comment type="caution">
    <text evidence="3">The sequence shown here is derived from an EMBL/GenBank/DDBJ whole genome shotgun (WGS) entry which is preliminary data.</text>
</comment>
<dbReference type="PANTHER" id="PTHR30537">
    <property type="entry name" value="HTH-TYPE TRANSCRIPTIONAL REGULATOR"/>
    <property type="match status" value="1"/>
</dbReference>
<dbReference type="PANTHER" id="PTHR30537:SF5">
    <property type="entry name" value="HTH-TYPE TRANSCRIPTIONAL ACTIVATOR TTDR-RELATED"/>
    <property type="match status" value="1"/>
</dbReference>
<evidence type="ECO:0000259" key="2">
    <source>
        <dbReference type="Pfam" id="PF03466"/>
    </source>
</evidence>
<gene>
    <name evidence="3" type="ORF">ALQ04_02300</name>
</gene>
<dbReference type="Gene3D" id="3.40.190.290">
    <property type="match status" value="1"/>
</dbReference>
<dbReference type="EMBL" id="RBRE01000013">
    <property type="protein sequence ID" value="RMQ50153.1"/>
    <property type="molecule type" value="Genomic_DNA"/>
</dbReference>
<dbReference type="Proteomes" id="UP000277236">
    <property type="component" value="Unassembled WGS sequence"/>
</dbReference>
<dbReference type="GO" id="GO:0043565">
    <property type="term" value="F:sequence-specific DNA binding"/>
    <property type="evidence" value="ECO:0007669"/>
    <property type="project" value="TreeGrafter"/>
</dbReference>